<dbReference type="Proteomes" id="UP001289066">
    <property type="component" value="Unassembled WGS sequence"/>
</dbReference>
<feature type="domain" description="Mur ligase central" evidence="2">
    <location>
        <begin position="58"/>
        <end position="182"/>
    </location>
</feature>
<dbReference type="InterPro" id="IPR036565">
    <property type="entry name" value="Mur-like_cat_sf"/>
</dbReference>
<gene>
    <name evidence="3" type="ORF">GNF81_17890</name>
</gene>
<accession>A0AAW9IZX1</accession>
<evidence type="ECO:0000313" key="4">
    <source>
        <dbReference type="Proteomes" id="UP001289066"/>
    </source>
</evidence>
<sequence length="182" mass="19498">AEDISKPIFNNGIIMEVNAAPGLRMHLNPSKGKARNVGKEIVNMLYDGKPFNIPVISVTGTNGKTTTTRVISHTLSKMGYSIGMTSTDGIYINNECIDCGDDTGFESAKSVLLNPDVDIAVLETARGGMIRKGLAYDLADVAVITNIRDDHLGIDGVDSMEKLCYVKSLVGEAVKECGYVVL</sequence>
<feature type="non-terminal residue" evidence="3">
    <location>
        <position position="182"/>
    </location>
</feature>
<organism evidence="3 4">
    <name type="scientific">Clostridium perfringens</name>
    <dbReference type="NCBI Taxonomy" id="1502"/>
    <lineage>
        <taxon>Bacteria</taxon>
        <taxon>Bacillati</taxon>
        <taxon>Bacillota</taxon>
        <taxon>Clostridia</taxon>
        <taxon>Eubacteriales</taxon>
        <taxon>Clostridiaceae</taxon>
        <taxon>Clostridium</taxon>
    </lineage>
</organism>
<dbReference type="PANTHER" id="PTHR23135">
    <property type="entry name" value="MUR LIGASE FAMILY MEMBER"/>
    <property type="match status" value="1"/>
</dbReference>
<dbReference type="GO" id="GO:0005524">
    <property type="term" value="F:ATP binding"/>
    <property type="evidence" value="ECO:0007669"/>
    <property type="project" value="InterPro"/>
</dbReference>
<dbReference type="Pfam" id="PF08245">
    <property type="entry name" value="Mur_ligase_M"/>
    <property type="match status" value="1"/>
</dbReference>
<feature type="non-terminal residue" evidence="3">
    <location>
        <position position="1"/>
    </location>
</feature>
<dbReference type="RefSeq" id="WP_322413008.1">
    <property type="nucleotide sequence ID" value="NZ_WNVG01000687.1"/>
</dbReference>
<comment type="pathway">
    <text evidence="1">Cell wall biogenesis; peptidoglycan biosynthesis.</text>
</comment>
<dbReference type="AlphaFoldDB" id="A0AAW9IZX1"/>
<dbReference type="Gene3D" id="3.40.1190.10">
    <property type="entry name" value="Mur-like, catalytic domain"/>
    <property type="match status" value="1"/>
</dbReference>
<dbReference type="GO" id="GO:0016881">
    <property type="term" value="F:acid-amino acid ligase activity"/>
    <property type="evidence" value="ECO:0007669"/>
    <property type="project" value="InterPro"/>
</dbReference>
<comment type="caution">
    <text evidence="3">The sequence shown here is derived from an EMBL/GenBank/DDBJ whole genome shotgun (WGS) entry which is preliminary data.</text>
</comment>
<dbReference type="SUPFAM" id="SSF53623">
    <property type="entry name" value="MurD-like peptide ligases, catalytic domain"/>
    <property type="match status" value="1"/>
</dbReference>
<evidence type="ECO:0000259" key="2">
    <source>
        <dbReference type="Pfam" id="PF08245"/>
    </source>
</evidence>
<dbReference type="EMBL" id="WNVG01000687">
    <property type="protein sequence ID" value="MDZ5034570.1"/>
    <property type="molecule type" value="Genomic_DNA"/>
</dbReference>
<dbReference type="InterPro" id="IPR013221">
    <property type="entry name" value="Mur_ligase_cen"/>
</dbReference>
<protein>
    <submittedName>
        <fullName evidence="3">Cyanophycin synthetase</fullName>
    </submittedName>
</protein>
<name>A0AAW9IZX1_CLOPF</name>
<evidence type="ECO:0000313" key="3">
    <source>
        <dbReference type="EMBL" id="MDZ5034570.1"/>
    </source>
</evidence>
<proteinExistence type="predicted"/>
<evidence type="ECO:0000256" key="1">
    <source>
        <dbReference type="ARBA" id="ARBA00004752"/>
    </source>
</evidence>
<dbReference type="PANTHER" id="PTHR23135:SF18">
    <property type="entry name" value="CYANOPHYCIN SYNTHETASE"/>
    <property type="match status" value="1"/>
</dbReference>
<reference evidence="3" key="1">
    <citation type="submission" date="2019-11" db="EMBL/GenBank/DDBJ databases">
        <title>Characterization of Clostridium perfringens isolates from swine manure treated agricultural soils.</title>
        <authorList>
            <person name="Wushke S.T."/>
        </authorList>
    </citation>
    <scope>NUCLEOTIDE SEQUENCE</scope>
    <source>
        <strain evidence="3">X15</strain>
    </source>
</reference>